<gene>
    <name evidence="1" type="ORF">PYW08_016725</name>
</gene>
<evidence type="ECO:0000313" key="2">
    <source>
        <dbReference type="Proteomes" id="UP001231649"/>
    </source>
</evidence>
<accession>A0ACC2R0I3</accession>
<proteinExistence type="predicted"/>
<reference evidence="1" key="1">
    <citation type="submission" date="2023-03" db="EMBL/GenBank/DDBJ databases">
        <title>Chromosome-level genomes of two armyworms, Mythimna separata and Mythimna loreyi, provide insights into the biosynthesis and reception of sex pheromones.</title>
        <authorList>
            <person name="Zhao H."/>
        </authorList>
    </citation>
    <scope>NUCLEOTIDE SEQUENCE</scope>
    <source>
        <strain evidence="1">BeijingLab</strain>
    </source>
</reference>
<evidence type="ECO:0000313" key="1">
    <source>
        <dbReference type="EMBL" id="KAJ8728340.1"/>
    </source>
</evidence>
<comment type="caution">
    <text evidence="1">The sequence shown here is derived from an EMBL/GenBank/DDBJ whole genome shotgun (WGS) entry which is preliminary data.</text>
</comment>
<dbReference type="Proteomes" id="UP001231649">
    <property type="component" value="Chromosome 9"/>
</dbReference>
<name>A0ACC2R0I3_9NEOP</name>
<dbReference type="EMBL" id="CM056785">
    <property type="protein sequence ID" value="KAJ8728340.1"/>
    <property type="molecule type" value="Genomic_DNA"/>
</dbReference>
<keyword evidence="2" id="KW-1185">Reference proteome</keyword>
<organism evidence="1 2">
    <name type="scientific">Mythimna loreyi</name>
    <dbReference type="NCBI Taxonomy" id="667449"/>
    <lineage>
        <taxon>Eukaryota</taxon>
        <taxon>Metazoa</taxon>
        <taxon>Ecdysozoa</taxon>
        <taxon>Arthropoda</taxon>
        <taxon>Hexapoda</taxon>
        <taxon>Insecta</taxon>
        <taxon>Pterygota</taxon>
        <taxon>Neoptera</taxon>
        <taxon>Endopterygota</taxon>
        <taxon>Lepidoptera</taxon>
        <taxon>Glossata</taxon>
        <taxon>Ditrysia</taxon>
        <taxon>Noctuoidea</taxon>
        <taxon>Noctuidae</taxon>
        <taxon>Noctuinae</taxon>
        <taxon>Hadenini</taxon>
        <taxon>Mythimna</taxon>
    </lineage>
</organism>
<sequence>MSFSGKKYRRIGSENVEELVNATNSNQNLIKMLTAKGPIFSFTYIDESTFNFTLQMQHTTTTHTFKLGEETEVVRRDGSKVKQTNTLESDNVLKQVMVPTNGGRVVYFRREFGDKEAKMTIKMEGSDIEATVYFEQVE</sequence>
<protein>
    <submittedName>
        <fullName evidence="1">Uncharacterized protein</fullName>
    </submittedName>
</protein>